<dbReference type="InterPro" id="IPR006225">
    <property type="entry name" value="PsdUridine_synth_RluC/D"/>
</dbReference>
<dbReference type="PROSITE" id="PS51747">
    <property type="entry name" value="CYT_DCMP_DEAMINASES_2"/>
    <property type="match status" value="1"/>
</dbReference>
<dbReference type="GO" id="GO:0019239">
    <property type="term" value="F:deaminase activity"/>
    <property type="evidence" value="ECO:0007669"/>
    <property type="project" value="UniProtKB-ARBA"/>
</dbReference>
<dbReference type="OrthoDB" id="424794at2759"/>
<dbReference type="SUPFAM" id="SSF56219">
    <property type="entry name" value="DNase I-like"/>
    <property type="match status" value="1"/>
</dbReference>
<dbReference type="InterPro" id="IPR020103">
    <property type="entry name" value="PsdUridine_synth_cat_dom_sf"/>
</dbReference>
<dbReference type="GO" id="GO:0046856">
    <property type="term" value="P:phosphatidylinositol dephosphorylation"/>
    <property type="evidence" value="ECO:0007669"/>
    <property type="project" value="InterPro"/>
</dbReference>
<dbReference type="SMART" id="SM00128">
    <property type="entry name" value="IPPc"/>
    <property type="match status" value="1"/>
</dbReference>
<dbReference type="SUPFAM" id="SSF53927">
    <property type="entry name" value="Cytidine deaminase-like"/>
    <property type="match status" value="1"/>
</dbReference>
<dbReference type="EMBL" id="PUHR01000084">
    <property type="protein sequence ID" value="KAG0667974.1"/>
    <property type="molecule type" value="Genomic_DNA"/>
</dbReference>
<dbReference type="GO" id="GO:0003723">
    <property type="term" value="F:RNA binding"/>
    <property type="evidence" value="ECO:0007669"/>
    <property type="project" value="UniProtKB-KW"/>
</dbReference>
<dbReference type="InterPro" id="IPR036691">
    <property type="entry name" value="Endo/exonu/phosph_ase_sf"/>
</dbReference>
<evidence type="ECO:0000256" key="1">
    <source>
        <dbReference type="ARBA" id="ARBA00023235"/>
    </source>
</evidence>
<dbReference type="Pfam" id="PF22669">
    <property type="entry name" value="Exo_endo_phos2"/>
    <property type="match status" value="1"/>
</dbReference>
<dbReference type="PROSITE" id="PS01129">
    <property type="entry name" value="PSI_RLU"/>
    <property type="match status" value="1"/>
</dbReference>
<dbReference type="InterPro" id="IPR006145">
    <property type="entry name" value="PsdUridine_synth_RsuA/RluA"/>
</dbReference>
<dbReference type="Gene3D" id="3.60.10.10">
    <property type="entry name" value="Endonuclease/exonuclease/phosphatase"/>
    <property type="match status" value="1"/>
</dbReference>
<keyword evidence="5" id="KW-0694">RNA-binding</keyword>
<dbReference type="InterPro" id="IPR002125">
    <property type="entry name" value="CMP_dCMP_dom"/>
</dbReference>
<dbReference type="NCBIfam" id="TIGR00005">
    <property type="entry name" value="rluA_subfam"/>
    <property type="match status" value="1"/>
</dbReference>
<dbReference type="CDD" id="cd02557">
    <property type="entry name" value="PseudoU_synth_ScRIB2"/>
    <property type="match status" value="1"/>
</dbReference>
<dbReference type="SUPFAM" id="SSF55120">
    <property type="entry name" value="Pseudouridine synthase"/>
    <property type="match status" value="1"/>
</dbReference>
<dbReference type="PANTHER" id="PTHR21600:SF40">
    <property type="entry name" value="PSEUDOURIDYLATE SYNTHASE RPUSD2"/>
    <property type="match status" value="1"/>
</dbReference>
<dbReference type="PROSITE" id="PS50889">
    <property type="entry name" value="S4"/>
    <property type="match status" value="1"/>
</dbReference>
<dbReference type="EC" id="5.4.99.28" evidence="3"/>
<dbReference type="GO" id="GO:0016791">
    <property type="term" value="F:phosphatase activity"/>
    <property type="evidence" value="ECO:0007669"/>
    <property type="project" value="InterPro"/>
</dbReference>
<comment type="caution">
    <text evidence="7">The sequence shown here is derived from an EMBL/GenBank/DDBJ whole genome shotgun (WGS) entry which is preliminary data.</text>
</comment>
<dbReference type="AlphaFoldDB" id="A0A9P7B9U3"/>
<dbReference type="Proteomes" id="UP000750334">
    <property type="component" value="Unassembled WGS sequence"/>
</dbReference>
<dbReference type="Pfam" id="PF00849">
    <property type="entry name" value="PseudoU_synth_2"/>
    <property type="match status" value="1"/>
</dbReference>
<dbReference type="FunFam" id="3.40.140.10:FF:000061">
    <property type="entry name" value="DRAP deaminase"/>
    <property type="match status" value="1"/>
</dbReference>
<evidence type="ECO:0000256" key="4">
    <source>
        <dbReference type="PIRSR" id="PIRSR606225-1"/>
    </source>
</evidence>
<dbReference type="Gene3D" id="3.40.140.10">
    <property type="entry name" value="Cytidine Deaminase, domain 2"/>
    <property type="match status" value="1"/>
</dbReference>
<accession>A0A9P7B9U3</accession>
<evidence type="ECO:0000313" key="8">
    <source>
        <dbReference type="Proteomes" id="UP000750334"/>
    </source>
</evidence>
<proteinExistence type="predicted"/>
<evidence type="ECO:0000256" key="2">
    <source>
        <dbReference type="ARBA" id="ARBA00036184"/>
    </source>
</evidence>
<evidence type="ECO:0000256" key="5">
    <source>
        <dbReference type="PROSITE-ProRule" id="PRU00182"/>
    </source>
</evidence>
<dbReference type="GO" id="GO:0016814">
    <property type="term" value="F:hydrolase activity, acting on carbon-nitrogen (but not peptide) bonds, in cyclic amidines"/>
    <property type="evidence" value="ECO:0007669"/>
    <property type="project" value="UniProtKB-ARBA"/>
</dbReference>
<feature type="active site" evidence="4">
    <location>
        <position position="563"/>
    </location>
</feature>
<sequence length="945" mass="107919">MDISVTTFNCGKQFPVQDRTRTLDVIEQLLPVTEQPLDLYVLGFQELVEIWEGCFDETVDQVLQSVTEHCISVLHQRFPVVQWNVVSKTHLGAIATVIIGKQHTRFGQITNVRYGTCHRGMFYSNLKGGSATSITFEDDNDSQQQELLLINSHFAANEGEWNRKLRIQDQQAVISQFRQQFRQQFTTATQSNILLFGDLNFRNMTVYDVSQTDYNDTTARQRLLENIDELNVLRAHDTIFNGFQESPISFPPTFKYTVDPLDQVNRYNEKRVPSWCDRILYTRGNDTRYTSISRVRSLQFSDHQPVNLMITVPLCPSPELDSESIAIPTTTPVPFMESLGSIVDRVIGYTGWMEREFEWHLKQEIESAKKAIETKKSRRNQEDADKNKISYAEQKQLRDGKGFKLKLVGTDATKNKQVDPKYDVCIEGPLRKIKPYYFTYKTFCKERWRDMKLVDIFTSEFRDREPEYYKATIAKGEVYVDDKVANLETVVRNGQLITHRMHRHEPPVTSKPIGIVYEDDDLLVIDKPSSVPVHPTGRFRFNTITKIIERERGIVVHPCNRLDKPTSGLMFLAKTPHGADELGDQLKSREVSKEYVARVKGEFPLGDNENDTQVIVDKPIRSIDPRVALNAVCSMSDPDAKPAKTIFQRISYDGKTSLVKCKPLTGRTHQIRVHLQYLGYPIANDPIYSNVEIWGSTLGKGGISEFDDIIKKLDQIGKTAMAESWFYPHDNGEKLLNQQCEICNAELYTEPGPNDLNLWLHAYRYESTIRDPITNKLKWSYKTKFPDWALEPHRRYMELAIKEADKCGPTKTAFSVGAILANGDHVLSAGYSRELPGNTHAEQCALEKYFETTGSRAVPKGSVLYTTMEPCSLRLSGNEPCVQRIMGQNGNISAVFVGVMEPDTFVQNNTSLTMLESKGIDYIQIPGYEQQCTLIAFKGHEEDMQ</sequence>
<keyword evidence="1" id="KW-0413">Isomerase</keyword>
<dbReference type="GO" id="GO:0000455">
    <property type="term" value="P:enzyme-directed rRNA pseudouridine synthesis"/>
    <property type="evidence" value="ECO:0007669"/>
    <property type="project" value="TreeGrafter"/>
</dbReference>
<evidence type="ECO:0000313" key="7">
    <source>
        <dbReference type="EMBL" id="KAG0667974.1"/>
    </source>
</evidence>
<dbReference type="InterPro" id="IPR000300">
    <property type="entry name" value="IPPc"/>
</dbReference>
<protein>
    <recommendedName>
        <fullName evidence="3">tRNA pseudouridine(32) synthase</fullName>
        <ecNumber evidence="3">5.4.99.28</ecNumber>
    </recommendedName>
</protein>
<keyword evidence="8" id="KW-1185">Reference proteome</keyword>
<gene>
    <name evidence="7" type="primary">RIB2</name>
    <name evidence="7" type="ORF">C6P45_005158</name>
</gene>
<evidence type="ECO:0000256" key="3">
    <source>
        <dbReference type="ARBA" id="ARBA00038944"/>
    </source>
</evidence>
<comment type="catalytic activity">
    <reaction evidence="2">
        <text>uridine(32) in tRNA = pseudouridine(32) in tRNA</text>
        <dbReference type="Rhea" id="RHEA:42544"/>
        <dbReference type="Rhea" id="RHEA-COMP:10107"/>
        <dbReference type="Rhea" id="RHEA-COMP:10108"/>
        <dbReference type="ChEBI" id="CHEBI:65314"/>
        <dbReference type="ChEBI" id="CHEBI:65315"/>
        <dbReference type="EC" id="5.4.99.28"/>
    </reaction>
</comment>
<reference evidence="7 8" key="1">
    <citation type="submission" date="2020-11" db="EMBL/GenBank/DDBJ databases">
        <title>Kefir isolates.</title>
        <authorList>
            <person name="Marcisauskas S."/>
            <person name="Kim Y."/>
            <person name="Blasche S."/>
        </authorList>
    </citation>
    <scope>NUCLEOTIDE SEQUENCE [LARGE SCALE GENOMIC DNA]</scope>
    <source>
        <strain evidence="7 8">OG2</strain>
    </source>
</reference>
<dbReference type="FunFam" id="3.30.2350.10:FF:000017">
    <property type="entry name" value="Pseudouridine synthase"/>
    <property type="match status" value="1"/>
</dbReference>
<feature type="domain" description="CMP/dCMP-type deaminase" evidence="6">
    <location>
        <begin position="791"/>
        <end position="908"/>
    </location>
</feature>
<dbReference type="GO" id="GO:0031119">
    <property type="term" value="P:tRNA pseudouridine synthesis"/>
    <property type="evidence" value="ECO:0007669"/>
    <property type="project" value="UniProtKB-ARBA"/>
</dbReference>
<dbReference type="InterPro" id="IPR050188">
    <property type="entry name" value="RluA_PseudoU_synthase"/>
</dbReference>
<dbReference type="InterPro" id="IPR006224">
    <property type="entry name" value="PsdUridine_synth_RluA-like_CS"/>
</dbReference>
<evidence type="ECO:0000259" key="6">
    <source>
        <dbReference type="PROSITE" id="PS51747"/>
    </source>
</evidence>
<dbReference type="InterPro" id="IPR016193">
    <property type="entry name" value="Cytidine_deaminase-like"/>
</dbReference>
<dbReference type="PANTHER" id="PTHR21600">
    <property type="entry name" value="MITOCHONDRIAL RNA PSEUDOURIDINE SYNTHASE"/>
    <property type="match status" value="1"/>
</dbReference>
<name>A0A9P7B9U3_MAUEX</name>
<dbReference type="Pfam" id="PF18785">
    <property type="entry name" value="Inv-AAD"/>
    <property type="match status" value="1"/>
</dbReference>
<dbReference type="GO" id="GO:0160151">
    <property type="term" value="F:tRNA pseudouridine(32) synthase activity"/>
    <property type="evidence" value="ECO:0007669"/>
    <property type="project" value="UniProtKB-EC"/>
</dbReference>
<dbReference type="Gene3D" id="3.30.2350.10">
    <property type="entry name" value="Pseudouridine synthase"/>
    <property type="match status" value="1"/>
</dbReference>
<organism evidence="7 8">
    <name type="scientific">Maudiozyma exigua</name>
    <name type="common">Yeast</name>
    <name type="synonym">Kazachstania exigua</name>
    <dbReference type="NCBI Taxonomy" id="34358"/>
    <lineage>
        <taxon>Eukaryota</taxon>
        <taxon>Fungi</taxon>
        <taxon>Dikarya</taxon>
        <taxon>Ascomycota</taxon>
        <taxon>Saccharomycotina</taxon>
        <taxon>Saccharomycetes</taxon>
        <taxon>Saccharomycetales</taxon>
        <taxon>Saccharomycetaceae</taxon>
        <taxon>Maudiozyma</taxon>
    </lineage>
</organism>